<gene>
    <name evidence="2" type="ORF">DFQ11_10613</name>
</gene>
<dbReference type="EMBL" id="QJTD01000006">
    <property type="protein sequence ID" value="PYE80216.1"/>
    <property type="molecule type" value="Genomic_DNA"/>
</dbReference>
<dbReference type="PIRSF" id="PIRSF000887">
    <property type="entry name" value="Pesterase_MJ0037"/>
    <property type="match status" value="1"/>
</dbReference>
<dbReference type="GO" id="GO:0016787">
    <property type="term" value="F:hydrolase activity"/>
    <property type="evidence" value="ECO:0007669"/>
    <property type="project" value="InterPro"/>
</dbReference>
<dbReference type="RefSeq" id="WP_110476088.1">
    <property type="nucleotide sequence ID" value="NZ_BMWQ01000006.1"/>
</dbReference>
<dbReference type="SUPFAM" id="SSF56300">
    <property type="entry name" value="Metallo-dependent phosphatases"/>
    <property type="match status" value="1"/>
</dbReference>
<evidence type="ECO:0000259" key="1">
    <source>
        <dbReference type="Pfam" id="PF00149"/>
    </source>
</evidence>
<sequence length="219" mass="25227">METLKINCHQRSFVLHPSGAAYWEEKGMLLIADVHLGKVTHFRKHGSAIPQASLYQNFEKLQAVVDYFKPKSVCFLGDLFHSSINSEWHLFKDWIEQLQSEVVLISGNHDIISKSMFDGINVTVKEEWLIDDFLLTHYPESRDGLFNLSGHIHPGVRLKGFGKQFLKVSCFFRREQQLIFPAFGNFTGKFIVEPNSKDRIYVNTRDEVIEISAKLIALK</sequence>
<reference evidence="2 3" key="1">
    <citation type="submission" date="2018-06" db="EMBL/GenBank/DDBJ databases">
        <title>Genomic Encyclopedia of Type Strains, Phase III (KMG-III): the genomes of soil and plant-associated and newly described type strains.</title>
        <authorList>
            <person name="Whitman W."/>
        </authorList>
    </citation>
    <scope>NUCLEOTIDE SEQUENCE [LARGE SCALE GENOMIC DNA]</scope>
    <source>
        <strain evidence="2 3">CECT 7945</strain>
    </source>
</reference>
<feature type="domain" description="Calcineurin-like phosphoesterase" evidence="1">
    <location>
        <begin position="29"/>
        <end position="139"/>
    </location>
</feature>
<dbReference type="InterPro" id="IPR026336">
    <property type="entry name" value="PdeM-like"/>
</dbReference>
<dbReference type="InterPro" id="IPR004843">
    <property type="entry name" value="Calcineurin-like_PHP"/>
</dbReference>
<keyword evidence="3" id="KW-1185">Reference proteome</keyword>
<dbReference type="NCBIfam" id="TIGR04123">
    <property type="entry name" value="P_estr_lig_assc"/>
    <property type="match status" value="1"/>
</dbReference>
<dbReference type="AlphaFoldDB" id="A0A2V4XQU7"/>
<evidence type="ECO:0000313" key="2">
    <source>
        <dbReference type="EMBL" id="PYE80216.1"/>
    </source>
</evidence>
<name>A0A2V4XQU7_9FLAO</name>
<evidence type="ECO:0000313" key="3">
    <source>
        <dbReference type="Proteomes" id="UP000248054"/>
    </source>
</evidence>
<accession>A0A2V4XQU7</accession>
<dbReference type="PANTHER" id="PTHR39323:SF1">
    <property type="entry name" value="BLR1149 PROTEIN"/>
    <property type="match status" value="1"/>
</dbReference>
<dbReference type="InterPro" id="IPR024173">
    <property type="entry name" value="Pesterase_MJ0037-like"/>
</dbReference>
<dbReference type="InterPro" id="IPR029052">
    <property type="entry name" value="Metallo-depent_PP-like"/>
</dbReference>
<organism evidence="2 3">
    <name type="scientific">Winogradskyella epiphytica</name>
    <dbReference type="NCBI Taxonomy" id="262005"/>
    <lineage>
        <taxon>Bacteria</taxon>
        <taxon>Pseudomonadati</taxon>
        <taxon>Bacteroidota</taxon>
        <taxon>Flavobacteriia</taxon>
        <taxon>Flavobacteriales</taxon>
        <taxon>Flavobacteriaceae</taxon>
        <taxon>Winogradskyella</taxon>
    </lineage>
</organism>
<proteinExistence type="predicted"/>
<dbReference type="Proteomes" id="UP000248054">
    <property type="component" value="Unassembled WGS sequence"/>
</dbReference>
<dbReference type="PANTHER" id="PTHR39323">
    <property type="entry name" value="BLR1149 PROTEIN"/>
    <property type="match status" value="1"/>
</dbReference>
<comment type="caution">
    <text evidence="2">The sequence shown here is derived from an EMBL/GenBank/DDBJ whole genome shotgun (WGS) entry which is preliminary data.</text>
</comment>
<protein>
    <submittedName>
        <fullName evidence="2">Putative phosphoesterase</fullName>
    </submittedName>
</protein>
<dbReference type="Gene3D" id="3.60.21.10">
    <property type="match status" value="1"/>
</dbReference>
<dbReference type="OrthoDB" id="9795838at2"/>
<dbReference type="Pfam" id="PF00149">
    <property type="entry name" value="Metallophos"/>
    <property type="match status" value="1"/>
</dbReference>